<dbReference type="AlphaFoldDB" id="A0AAX6GV44"/>
<reference evidence="1" key="1">
    <citation type="journal article" date="2023" name="GigaByte">
        <title>Genome assembly of the bearded iris, Iris pallida Lam.</title>
        <authorList>
            <person name="Bruccoleri R.E."/>
            <person name="Oakeley E.J."/>
            <person name="Faust A.M.E."/>
            <person name="Altorfer M."/>
            <person name="Dessus-Babus S."/>
            <person name="Burckhardt D."/>
            <person name="Oertli M."/>
            <person name="Naumann U."/>
            <person name="Petersen F."/>
            <person name="Wong J."/>
        </authorList>
    </citation>
    <scope>NUCLEOTIDE SEQUENCE</scope>
    <source>
        <strain evidence="1">GSM-AAB239-AS_SAM_17_03QT</strain>
    </source>
</reference>
<protein>
    <submittedName>
        <fullName evidence="1">Uncharacterized protein</fullName>
    </submittedName>
</protein>
<proteinExistence type="predicted"/>
<accession>A0AAX6GV44</accession>
<evidence type="ECO:0000313" key="2">
    <source>
        <dbReference type="Proteomes" id="UP001140949"/>
    </source>
</evidence>
<sequence>MQAWKYAEFLSPSDAHLCLAFCRQKDVSVLIHCLRRALALLRAKQVEGETRLSNAASEWATSSSASQRSWKISPKVDRLHSDNGFLVALRWNMTHSNELTCCIEDHAN</sequence>
<dbReference type="Proteomes" id="UP001140949">
    <property type="component" value="Unassembled WGS sequence"/>
</dbReference>
<dbReference type="EMBL" id="JANAVB010016196">
    <property type="protein sequence ID" value="KAJ6832191.1"/>
    <property type="molecule type" value="Genomic_DNA"/>
</dbReference>
<gene>
    <name evidence="1" type="ORF">M6B38_344800</name>
</gene>
<keyword evidence="2" id="KW-1185">Reference proteome</keyword>
<name>A0AAX6GV44_IRIPA</name>
<organism evidence="1 2">
    <name type="scientific">Iris pallida</name>
    <name type="common">Sweet iris</name>
    <dbReference type="NCBI Taxonomy" id="29817"/>
    <lineage>
        <taxon>Eukaryota</taxon>
        <taxon>Viridiplantae</taxon>
        <taxon>Streptophyta</taxon>
        <taxon>Embryophyta</taxon>
        <taxon>Tracheophyta</taxon>
        <taxon>Spermatophyta</taxon>
        <taxon>Magnoliopsida</taxon>
        <taxon>Liliopsida</taxon>
        <taxon>Asparagales</taxon>
        <taxon>Iridaceae</taxon>
        <taxon>Iridoideae</taxon>
        <taxon>Irideae</taxon>
        <taxon>Iris</taxon>
    </lineage>
</organism>
<evidence type="ECO:0000313" key="1">
    <source>
        <dbReference type="EMBL" id="KAJ6832191.1"/>
    </source>
</evidence>
<reference evidence="1" key="2">
    <citation type="submission" date="2023-04" db="EMBL/GenBank/DDBJ databases">
        <authorList>
            <person name="Bruccoleri R.E."/>
            <person name="Oakeley E.J."/>
            <person name="Faust A.-M."/>
            <person name="Dessus-Babus S."/>
            <person name="Altorfer M."/>
            <person name="Burckhardt D."/>
            <person name="Oertli M."/>
            <person name="Naumann U."/>
            <person name="Petersen F."/>
            <person name="Wong J."/>
        </authorList>
    </citation>
    <scope>NUCLEOTIDE SEQUENCE</scope>
    <source>
        <strain evidence="1">GSM-AAB239-AS_SAM_17_03QT</strain>
        <tissue evidence="1">Leaf</tissue>
    </source>
</reference>
<comment type="caution">
    <text evidence="1">The sequence shown here is derived from an EMBL/GenBank/DDBJ whole genome shotgun (WGS) entry which is preliminary data.</text>
</comment>